<dbReference type="Proteomes" id="UP000018766">
    <property type="component" value="Unassembled WGS sequence"/>
</dbReference>
<dbReference type="Gene3D" id="3.30.370.10">
    <property type="entry name" value="Barstar-like"/>
    <property type="match status" value="1"/>
</dbReference>
<accession>V8G0Z8</accession>
<evidence type="ECO:0000313" key="3">
    <source>
        <dbReference type="EMBL" id="ETD69362.1"/>
    </source>
</evidence>
<gene>
    <name evidence="3" type="ORF">V757_09065</name>
</gene>
<comment type="similarity">
    <text evidence="1">Belongs to the barstar family.</text>
</comment>
<name>V8G0Z8_9BURK</name>
<comment type="caution">
    <text evidence="3">The sequence shown here is derived from an EMBL/GenBank/DDBJ whole genome shotgun (WGS) entry which is preliminary data.</text>
</comment>
<evidence type="ECO:0000259" key="2">
    <source>
        <dbReference type="Pfam" id="PF01337"/>
    </source>
</evidence>
<reference evidence="3 4" key="1">
    <citation type="submission" date="2013-11" db="EMBL/GenBank/DDBJ databases">
        <title>Genomic analysis of Pelistega sp. HM-7.</title>
        <authorList>
            <person name="Kumbhare S.V."/>
            <person name="Shetty S.A."/>
            <person name="Sharma O."/>
            <person name="Dhotre D.P."/>
        </authorList>
    </citation>
    <scope>NUCLEOTIDE SEQUENCE [LARGE SCALE GENOMIC DNA]</scope>
    <source>
        <strain evidence="3 4">HM-7</strain>
    </source>
</reference>
<dbReference type="AlphaFoldDB" id="V8G0Z8"/>
<organism evidence="3 4">
    <name type="scientific">Pelistega indica</name>
    <dbReference type="NCBI Taxonomy" id="1414851"/>
    <lineage>
        <taxon>Bacteria</taxon>
        <taxon>Pseudomonadati</taxon>
        <taxon>Pseudomonadota</taxon>
        <taxon>Betaproteobacteria</taxon>
        <taxon>Burkholderiales</taxon>
        <taxon>Alcaligenaceae</taxon>
        <taxon>Pelistega</taxon>
    </lineage>
</organism>
<dbReference type="SUPFAM" id="SSF52038">
    <property type="entry name" value="Barstar-related"/>
    <property type="match status" value="1"/>
</dbReference>
<dbReference type="EMBL" id="AYSV01000096">
    <property type="protein sequence ID" value="ETD69362.1"/>
    <property type="molecule type" value="Genomic_DNA"/>
</dbReference>
<feature type="domain" description="Barstar (barnase inhibitor)" evidence="2">
    <location>
        <begin position="38"/>
        <end position="132"/>
    </location>
</feature>
<protein>
    <recommendedName>
        <fullName evidence="2">Barstar (barnase inhibitor) domain-containing protein</fullName>
    </recommendedName>
</protein>
<dbReference type="PATRIC" id="fig|1414851.3.peg.1873"/>
<proteinExistence type="inferred from homology"/>
<dbReference type="OrthoDB" id="5295683at2"/>
<evidence type="ECO:0000313" key="4">
    <source>
        <dbReference type="Proteomes" id="UP000018766"/>
    </source>
</evidence>
<dbReference type="InterPro" id="IPR000468">
    <property type="entry name" value="Barstar"/>
</dbReference>
<dbReference type="RefSeq" id="WP_023951896.1">
    <property type="nucleotide sequence ID" value="NZ_AYSV01000096.1"/>
</dbReference>
<evidence type="ECO:0000256" key="1">
    <source>
        <dbReference type="ARBA" id="ARBA00006845"/>
    </source>
</evidence>
<keyword evidence="4" id="KW-1185">Reference proteome</keyword>
<dbReference type="InterPro" id="IPR035905">
    <property type="entry name" value="Barstar-like_sf"/>
</dbReference>
<sequence length="155" mass="17175">MAKKLTPKQEIEQGGELPKAWLNKQDELLNQLDEMGLAIFTIDCSKARNLSALLRAFAKGVDYPVFFGKDLDAFYDCLVETVAEQKAGCVLWVQELHSADPSLKADVAEIFLILNEVVKNAQEHKKIFAFVVEHAGKLSAPEPGVEPQKYAEAAE</sequence>
<dbReference type="Pfam" id="PF01337">
    <property type="entry name" value="Barstar"/>
    <property type="match status" value="1"/>
</dbReference>